<evidence type="ECO:0000259" key="18">
    <source>
        <dbReference type="PROSITE" id="PS50070"/>
    </source>
</evidence>
<dbReference type="CDD" id="cd07459">
    <property type="entry name" value="CRD_TK_ROR_like"/>
    <property type="match status" value="1"/>
</dbReference>
<keyword evidence="2" id="KW-0597">Phosphoprotein</keyword>
<dbReference type="FunFam" id="2.60.40.10:FF:000107">
    <property type="entry name" value="Myosin, light chain kinase a"/>
    <property type="match status" value="1"/>
</dbReference>
<dbReference type="InterPro" id="IPR013098">
    <property type="entry name" value="Ig_I-set"/>
</dbReference>
<dbReference type="PANTHER" id="PTHR24416:SF611">
    <property type="entry name" value="TYROSINE-PROTEIN KINASE TRANSMEMBRANE RECEPTOR ROR"/>
    <property type="match status" value="1"/>
</dbReference>
<dbReference type="Pfam" id="PF01392">
    <property type="entry name" value="Fz"/>
    <property type="match status" value="1"/>
</dbReference>
<dbReference type="InterPro" id="IPR050122">
    <property type="entry name" value="RTK"/>
</dbReference>
<feature type="transmembrane region" description="Helical" evidence="14">
    <location>
        <begin position="402"/>
        <end position="424"/>
    </location>
</feature>
<keyword evidence="8 14" id="KW-0472">Membrane</keyword>
<feature type="domain" description="Kringle" evidence="18">
    <location>
        <begin position="331"/>
        <end position="392"/>
    </location>
</feature>
<dbReference type="PROSITE" id="PS50011">
    <property type="entry name" value="PROTEIN_KINASE_DOM"/>
    <property type="match status" value="1"/>
</dbReference>
<feature type="domain" description="Ig-like" evidence="19">
    <location>
        <begin position="37"/>
        <end position="158"/>
    </location>
</feature>
<evidence type="ECO:0000256" key="14">
    <source>
        <dbReference type="SAM" id="Phobius"/>
    </source>
</evidence>
<evidence type="ECO:0000256" key="4">
    <source>
        <dbReference type="ARBA" id="ARBA00022692"/>
    </source>
</evidence>
<dbReference type="SMART" id="SM00219">
    <property type="entry name" value="TyrKc"/>
    <property type="match status" value="1"/>
</dbReference>
<dbReference type="EMBL" id="LR789811">
    <property type="protein sequence ID" value="CAB3265673.1"/>
    <property type="molecule type" value="mRNA"/>
</dbReference>
<feature type="compositionally biased region" description="Basic and acidic residues" evidence="13">
    <location>
        <begin position="830"/>
        <end position="856"/>
    </location>
</feature>
<dbReference type="InterPro" id="IPR020067">
    <property type="entry name" value="Frizzled_dom"/>
</dbReference>
<evidence type="ECO:0000256" key="10">
    <source>
        <dbReference type="ARBA" id="ARBA00023180"/>
    </source>
</evidence>
<feature type="region of interest" description="Disordered" evidence="13">
    <location>
        <begin position="817"/>
        <end position="856"/>
    </location>
</feature>
<dbReference type="InterPro" id="IPR041775">
    <property type="entry name" value="Ror-like_CRD"/>
</dbReference>
<keyword evidence="20" id="KW-0675">Receptor</keyword>
<proteinExistence type="evidence at transcript level"/>
<dbReference type="SUPFAM" id="SSF57440">
    <property type="entry name" value="Kringle-like"/>
    <property type="match status" value="1"/>
</dbReference>
<dbReference type="InterPro" id="IPR036179">
    <property type="entry name" value="Ig-like_dom_sf"/>
</dbReference>
<feature type="chain" id="PRO_5026056409" evidence="15">
    <location>
        <begin position="24"/>
        <end position="856"/>
    </location>
</feature>
<dbReference type="InterPro" id="IPR000001">
    <property type="entry name" value="Kringle"/>
</dbReference>
<dbReference type="InterPro" id="IPR001245">
    <property type="entry name" value="Ser-Thr/Tyr_kinase_cat_dom"/>
</dbReference>
<dbReference type="Gene3D" id="2.40.20.10">
    <property type="entry name" value="Plasminogen Kringle 4"/>
    <property type="match status" value="1"/>
</dbReference>
<evidence type="ECO:0000313" key="20">
    <source>
        <dbReference type="EMBL" id="CAB3265673.1"/>
    </source>
</evidence>
<dbReference type="Gene3D" id="2.60.40.10">
    <property type="entry name" value="Immunoglobulins"/>
    <property type="match status" value="1"/>
</dbReference>
<dbReference type="SUPFAM" id="SSF56112">
    <property type="entry name" value="Protein kinase-like (PK-like)"/>
    <property type="match status" value="1"/>
</dbReference>
<organism evidence="20">
    <name type="scientific">Phallusia mammillata</name>
    <dbReference type="NCBI Taxonomy" id="59560"/>
    <lineage>
        <taxon>Eukaryota</taxon>
        <taxon>Metazoa</taxon>
        <taxon>Chordata</taxon>
        <taxon>Tunicata</taxon>
        <taxon>Ascidiacea</taxon>
        <taxon>Phlebobranchia</taxon>
        <taxon>Ascidiidae</taxon>
        <taxon>Phallusia</taxon>
    </lineage>
</organism>
<evidence type="ECO:0000256" key="5">
    <source>
        <dbReference type="ARBA" id="ARBA00022741"/>
    </source>
</evidence>
<dbReference type="InterPro" id="IPR003599">
    <property type="entry name" value="Ig_sub"/>
</dbReference>
<evidence type="ECO:0000256" key="9">
    <source>
        <dbReference type="ARBA" id="ARBA00023157"/>
    </source>
</evidence>
<dbReference type="InterPro" id="IPR011009">
    <property type="entry name" value="Kinase-like_dom_sf"/>
</dbReference>
<dbReference type="AlphaFoldDB" id="A0A6F9DRQ0"/>
<evidence type="ECO:0000259" key="19">
    <source>
        <dbReference type="PROSITE" id="PS50835"/>
    </source>
</evidence>
<evidence type="ECO:0000256" key="8">
    <source>
        <dbReference type="ARBA" id="ARBA00023136"/>
    </source>
</evidence>
<evidence type="ECO:0000256" key="3">
    <source>
        <dbReference type="ARBA" id="ARBA00022572"/>
    </source>
</evidence>
<dbReference type="SMART" id="SM00130">
    <property type="entry name" value="KR"/>
    <property type="match status" value="1"/>
</dbReference>
<dbReference type="GO" id="GO:0005524">
    <property type="term" value="F:ATP binding"/>
    <property type="evidence" value="ECO:0007669"/>
    <property type="project" value="UniProtKB-KW"/>
</dbReference>
<evidence type="ECO:0000256" key="13">
    <source>
        <dbReference type="SAM" id="MobiDB-lite"/>
    </source>
</evidence>
<dbReference type="PROSITE" id="PS50835">
    <property type="entry name" value="IG_LIKE"/>
    <property type="match status" value="1"/>
</dbReference>
<comment type="caution">
    <text evidence="12">Lacks conserved residue(s) required for the propagation of feature annotation.</text>
</comment>
<comment type="subcellular location">
    <subcellularLocation>
        <location evidence="1">Membrane</location>
        <topology evidence="1">Single-pass type I membrane protein</topology>
    </subcellularLocation>
</comment>
<dbReference type="PRINTS" id="PR00109">
    <property type="entry name" value="TYRKINASE"/>
</dbReference>
<dbReference type="InterPro" id="IPR003598">
    <property type="entry name" value="Ig_sub2"/>
</dbReference>
<dbReference type="GO" id="GO:0055013">
    <property type="term" value="P:cardiac muscle cell development"/>
    <property type="evidence" value="ECO:0007669"/>
    <property type="project" value="UniProtKB-ARBA"/>
</dbReference>
<evidence type="ECO:0000256" key="2">
    <source>
        <dbReference type="ARBA" id="ARBA00022553"/>
    </source>
</evidence>
<reference evidence="20" key="1">
    <citation type="submission" date="2020-04" db="EMBL/GenBank/DDBJ databases">
        <authorList>
            <person name="Neveu A P."/>
        </authorList>
    </citation>
    <scope>NUCLEOTIDE SEQUENCE</scope>
    <source>
        <tissue evidence="20">Whole embryo</tissue>
    </source>
</reference>
<dbReference type="InterPro" id="IPR013806">
    <property type="entry name" value="Kringle-like"/>
</dbReference>
<dbReference type="Pfam" id="PF07679">
    <property type="entry name" value="I-set"/>
    <property type="match status" value="1"/>
</dbReference>
<keyword evidence="6" id="KW-0067">ATP-binding</keyword>
<gene>
    <name evidence="20" type="primary">Ror2</name>
</gene>
<name>A0A6F9DRQ0_9ASCI</name>
<dbReference type="InterPro" id="IPR020635">
    <property type="entry name" value="Tyr_kinase_cat_dom"/>
</dbReference>
<dbReference type="GO" id="GO:0043235">
    <property type="term" value="C:receptor complex"/>
    <property type="evidence" value="ECO:0007669"/>
    <property type="project" value="TreeGrafter"/>
</dbReference>
<dbReference type="InterPro" id="IPR007110">
    <property type="entry name" value="Ig-like_dom"/>
</dbReference>
<accession>A0A6F9DRQ0</accession>
<keyword evidence="10" id="KW-0325">Glycoprotein</keyword>
<evidence type="ECO:0000256" key="7">
    <source>
        <dbReference type="ARBA" id="ARBA00022989"/>
    </source>
</evidence>
<keyword evidence="20" id="KW-0808">Transferase</keyword>
<keyword evidence="5" id="KW-0547">Nucleotide-binding</keyword>
<evidence type="ECO:0000256" key="6">
    <source>
        <dbReference type="ARBA" id="ARBA00022840"/>
    </source>
</evidence>
<evidence type="ECO:0000259" key="17">
    <source>
        <dbReference type="PROSITE" id="PS50038"/>
    </source>
</evidence>
<dbReference type="PROSITE" id="PS50038">
    <property type="entry name" value="FZ"/>
    <property type="match status" value="1"/>
</dbReference>
<dbReference type="InterPro" id="IPR018056">
    <property type="entry name" value="Kringle_CS"/>
</dbReference>
<protein>
    <submittedName>
        <fullName evidence="20">Tyrosine-protein kinase transmembrane receptor ROR2</fullName>
    </submittedName>
</protein>
<dbReference type="Pfam" id="PF07714">
    <property type="entry name" value="PK_Tyr_Ser-Thr"/>
    <property type="match status" value="1"/>
</dbReference>
<dbReference type="GO" id="GO:0005886">
    <property type="term" value="C:plasma membrane"/>
    <property type="evidence" value="ECO:0007669"/>
    <property type="project" value="TreeGrafter"/>
</dbReference>
<dbReference type="SMART" id="SM00408">
    <property type="entry name" value="IGc2"/>
    <property type="match status" value="1"/>
</dbReference>
<keyword evidence="11" id="KW-0393">Immunoglobulin domain</keyword>
<dbReference type="Gene3D" id="1.10.510.10">
    <property type="entry name" value="Transferase(Phosphotransferase) domain 1"/>
    <property type="match status" value="1"/>
</dbReference>
<dbReference type="GO" id="GO:0007169">
    <property type="term" value="P:cell surface receptor protein tyrosine kinase signaling pathway"/>
    <property type="evidence" value="ECO:0007669"/>
    <property type="project" value="TreeGrafter"/>
</dbReference>
<keyword evidence="9" id="KW-1015">Disulfide bond</keyword>
<dbReference type="Gene3D" id="3.30.200.20">
    <property type="entry name" value="Phosphorylase Kinase, domain 1"/>
    <property type="match status" value="1"/>
</dbReference>
<dbReference type="GO" id="GO:0004714">
    <property type="term" value="F:transmembrane receptor protein tyrosine kinase activity"/>
    <property type="evidence" value="ECO:0007669"/>
    <property type="project" value="TreeGrafter"/>
</dbReference>
<keyword evidence="20" id="KW-0418">Kinase</keyword>
<dbReference type="Gene3D" id="1.10.2000.10">
    <property type="entry name" value="Frizzled cysteine-rich domain"/>
    <property type="match status" value="1"/>
</dbReference>
<dbReference type="InterPro" id="IPR038178">
    <property type="entry name" value="Kringle_sf"/>
</dbReference>
<sequence>MTSQRFLPTLMLLFICLCGKVCCRDSQSLSNPFIHLPGIQLAALSTQNKLSSDSKGGSRSSGKQVYLRLTSEMKNQSANSGERVSFKCKVEGSEKHKITYTWYKDNRVINSEETRISITTRPWGSRLKISGVFTVDAGKYRCEASNSWRRVQTQAYLNVQFARPPKFDIEDGNPPLSSFFPSGKCEKYKGFVCDDFLKGVDVYVHAFGTQKDMNREITSALRKLTQPMVSQQCRRYLLPAFCHFAFPTCQKSEEGVSRSGARLCREDCEILKSDTCRREFDRDNEFVRELFDTANCSLLSSYKDDETCVRIGLTSSATSKDQDEGCDKNGGAVSVTISGKTCKSWPLQMGAKRPELLGGHNFCRSSETENDLPWCFVNEERTDKENCVVKPCVSDDNDSTKIIFIAIPSACAVLLLALCCVIYCKCRRNKHPTNMTEKTIPAKAQTTLIKREVKVPEVNSSCIQLLMEIGSSEFGKAYKGQIVNDSRFPNGFPVVVKTLDDVTMLENFMSEIEVLSELHHPNIMCLKAVSLQSNFRCLIFENPEVVDLHQHLMARSPNCDITSTATMVVVPQFDLADIAAQVVSGLEYLSSHGFCHRDVAARNVSLCSDHTVKINLHGITRDAYASNYYKPAANAVCFPIRWMSPESVRAWQFLDKCDVYSFGVLLWEMYSYASQPYCGYNNREVLEMISRRQLLTCPDQCPAKVYSLMHECWFAQPSQRPSFKEILVKMSTWSNSDDSVINMDQIHMASDVNSIISSVPPPDYSSIAPWNASTAASERSFASAPRRNPASSRDDHSRYYDNRIACASQVTEVTSLISASRDSGLPADDLQSRYDRNRDFPLLRKPSNHDDGNMTT</sequence>
<evidence type="ECO:0000256" key="11">
    <source>
        <dbReference type="ARBA" id="ARBA00023319"/>
    </source>
</evidence>
<dbReference type="InterPro" id="IPR036790">
    <property type="entry name" value="Frizzled_dom_sf"/>
</dbReference>
<evidence type="ECO:0000256" key="1">
    <source>
        <dbReference type="ARBA" id="ARBA00004479"/>
    </source>
</evidence>
<keyword evidence="3 12" id="KW-0420">Kringle</keyword>
<dbReference type="InterPro" id="IPR000719">
    <property type="entry name" value="Prot_kinase_dom"/>
</dbReference>
<evidence type="ECO:0000259" key="16">
    <source>
        <dbReference type="PROSITE" id="PS50011"/>
    </source>
</evidence>
<dbReference type="SUPFAM" id="SSF48726">
    <property type="entry name" value="Immunoglobulin"/>
    <property type="match status" value="1"/>
</dbReference>
<dbReference type="SMART" id="SM00409">
    <property type="entry name" value="IG"/>
    <property type="match status" value="1"/>
</dbReference>
<feature type="domain" description="Protein kinase" evidence="16">
    <location>
        <begin position="463"/>
        <end position="734"/>
    </location>
</feature>
<keyword evidence="7 14" id="KW-1133">Transmembrane helix</keyword>
<evidence type="ECO:0000256" key="15">
    <source>
        <dbReference type="SAM" id="SignalP"/>
    </source>
</evidence>
<feature type="domain" description="FZ" evidence="17">
    <location>
        <begin position="180"/>
        <end position="311"/>
    </location>
</feature>
<dbReference type="PROSITE" id="PS50070">
    <property type="entry name" value="KRINGLE_2"/>
    <property type="match status" value="1"/>
</dbReference>
<dbReference type="PROSITE" id="PS00021">
    <property type="entry name" value="KRINGLE_1"/>
    <property type="match status" value="1"/>
</dbReference>
<dbReference type="GO" id="GO:0017147">
    <property type="term" value="F:Wnt-protein binding"/>
    <property type="evidence" value="ECO:0007669"/>
    <property type="project" value="TreeGrafter"/>
</dbReference>
<feature type="signal peptide" evidence="15">
    <location>
        <begin position="1"/>
        <end position="23"/>
    </location>
</feature>
<dbReference type="InterPro" id="IPR013783">
    <property type="entry name" value="Ig-like_fold"/>
</dbReference>
<dbReference type="PANTHER" id="PTHR24416">
    <property type="entry name" value="TYROSINE-PROTEIN KINASE RECEPTOR"/>
    <property type="match status" value="1"/>
</dbReference>
<evidence type="ECO:0000256" key="12">
    <source>
        <dbReference type="PROSITE-ProRule" id="PRU00121"/>
    </source>
</evidence>
<keyword evidence="4 14" id="KW-0812">Transmembrane</keyword>
<keyword evidence="15" id="KW-0732">Signal</keyword>